<dbReference type="EMBL" id="CADCVF010000010">
    <property type="protein sequence ID" value="CAA9445827.1"/>
    <property type="molecule type" value="Genomic_DNA"/>
</dbReference>
<dbReference type="PANTHER" id="PTHR35525:SF3">
    <property type="entry name" value="BLL6575 PROTEIN"/>
    <property type="match status" value="1"/>
</dbReference>
<dbReference type="InterPro" id="IPR021005">
    <property type="entry name" value="Znf_CGNR"/>
</dbReference>
<dbReference type="Pfam" id="PF11706">
    <property type="entry name" value="zf-CGNR"/>
    <property type="match status" value="1"/>
</dbReference>
<dbReference type="Pfam" id="PF07336">
    <property type="entry name" value="ABATE"/>
    <property type="match status" value="1"/>
</dbReference>
<dbReference type="SUPFAM" id="SSF160904">
    <property type="entry name" value="Jann2411-like"/>
    <property type="match status" value="1"/>
</dbReference>
<organism evidence="2">
    <name type="scientific">uncultured Rubrobacteraceae bacterium</name>
    <dbReference type="NCBI Taxonomy" id="349277"/>
    <lineage>
        <taxon>Bacteria</taxon>
        <taxon>Bacillati</taxon>
        <taxon>Actinomycetota</taxon>
        <taxon>Rubrobacteria</taxon>
        <taxon>Rubrobacterales</taxon>
        <taxon>Rubrobacteraceae</taxon>
        <taxon>environmental samples</taxon>
    </lineage>
</organism>
<dbReference type="PANTHER" id="PTHR35525">
    <property type="entry name" value="BLL6575 PROTEIN"/>
    <property type="match status" value="1"/>
</dbReference>
<evidence type="ECO:0000313" key="2">
    <source>
        <dbReference type="EMBL" id="CAA9445827.1"/>
    </source>
</evidence>
<accession>A0A6J4QJ52</accession>
<reference evidence="2" key="1">
    <citation type="submission" date="2020-02" db="EMBL/GenBank/DDBJ databases">
        <authorList>
            <person name="Meier V. D."/>
        </authorList>
    </citation>
    <scope>NUCLEOTIDE SEQUENCE</scope>
    <source>
        <strain evidence="2">AVDCRST_MAG58</strain>
    </source>
</reference>
<proteinExistence type="predicted"/>
<dbReference type="AlphaFoldDB" id="A0A6J4QJ52"/>
<name>A0A6J4QJ52_9ACTN</name>
<dbReference type="InterPro" id="IPR010852">
    <property type="entry name" value="ABATE"/>
</dbReference>
<evidence type="ECO:0000259" key="1">
    <source>
        <dbReference type="Pfam" id="PF11706"/>
    </source>
</evidence>
<sequence length="199" mass="22034">MDQRIPAGEVPDEVRLVNEFLNTLDLETFGEHAGKPDEEREGLRSPERLEAWLVGRGLLGRGESVGEWDLDLAVKVRDALRSAASSNSSLARGRSEAVGVSFDELPLVLRIGEASKPELASREGGVKGALGRILADVAVAASKGTWARMKICAAEDCRWAYYDHSKSRTGRWCAMQTCGNRHKTRRYRRKRRNSVGQGR</sequence>
<gene>
    <name evidence="2" type="ORF">AVDCRST_MAG58-393</name>
</gene>
<protein>
    <recommendedName>
        <fullName evidence="1">Zinc finger CGNR domain-containing protein</fullName>
    </recommendedName>
</protein>
<feature type="domain" description="Zinc finger CGNR" evidence="1">
    <location>
        <begin position="148"/>
        <end position="191"/>
    </location>
</feature>
<dbReference type="Gene3D" id="1.10.3300.10">
    <property type="entry name" value="Jann2411-like domain"/>
    <property type="match status" value="1"/>
</dbReference>
<dbReference type="InterPro" id="IPR023286">
    <property type="entry name" value="ABATE_dom_sf"/>
</dbReference>